<accession>A0ABQ8LFA7</accession>
<keyword evidence="10" id="KW-1185">Reference proteome</keyword>
<keyword evidence="1 7" id="KW-0245">EGF-like domain</keyword>
<proteinExistence type="predicted"/>
<dbReference type="InterPro" id="IPR000742">
    <property type="entry name" value="EGF"/>
</dbReference>
<keyword evidence="4 7" id="KW-1015">Disulfide bond</keyword>
<keyword evidence="2" id="KW-0732">Signal</keyword>
<evidence type="ECO:0000256" key="3">
    <source>
        <dbReference type="ARBA" id="ARBA00022737"/>
    </source>
</evidence>
<dbReference type="PROSITE" id="PS50026">
    <property type="entry name" value="EGF_3"/>
    <property type="match status" value="1"/>
</dbReference>
<gene>
    <name evidence="9" type="ORF">H4Q32_020046</name>
</gene>
<dbReference type="Pfam" id="PF07974">
    <property type="entry name" value="EGF_2"/>
    <property type="match status" value="1"/>
</dbReference>
<sequence length="511" mass="55971">MEEFDEFRREVFQSINGLHSVNVADPRLDENIESDIIPQWLTAEKPSGDGGKGCRGGLTSIQISIMRSPPFLPKALESSQEGRTWRLYERNSICQTRWVEGAGQLVDRVSLASQGNGPSKPRMPWCPSSAAPPRLAHTYPKHSHISLPFLQDCECFSHSNRCSYIEVLNTVICVSCKHNTRGQHCQLCKLGYYRNASAELDDENVCIGQSSSTPIHQHGLSHITLLTSKSAIWPSVSIAPSSSISSLPSLCLSTPLSSPESLHACLCHCETEVMSAITYPQRGVWEGSHPRKKVLRVAYVTLGKKKQEKEEGERGVWKQTVIVIPLAQTLIAVMAQDIVNVRRERQGLSAMSVCQDICGTMAANMKHRNTFAKGHSCGKGNRSICSLSLKEEFALEFVCLKLAQQLMSEPICVCVCGCLSSAYPFPLNATARVCDNELLRCQNGGVCVNNIRCQCPPAYTGLLCEKPRCENEPGGCGGSDSGQASLRPPGPLLLLLLGPVFLVEICWTTVL</sequence>
<dbReference type="InterPro" id="IPR056863">
    <property type="entry name" value="LMN_ATRN_NET-like_EGF"/>
</dbReference>
<dbReference type="CDD" id="cd00054">
    <property type="entry name" value="EGF_CA"/>
    <property type="match status" value="1"/>
</dbReference>
<reference evidence="9 10" key="1">
    <citation type="submission" date="2022-01" db="EMBL/GenBank/DDBJ databases">
        <title>A high-quality chromosome-level genome assembly of rohu carp, Labeo rohita.</title>
        <authorList>
            <person name="Arick M.A. II"/>
            <person name="Hsu C.-Y."/>
            <person name="Magbanua Z."/>
            <person name="Pechanova O."/>
            <person name="Grover C."/>
            <person name="Miller E."/>
            <person name="Thrash A."/>
            <person name="Ezzel L."/>
            <person name="Alam S."/>
            <person name="Benzie J."/>
            <person name="Hamilton M."/>
            <person name="Karsi A."/>
            <person name="Lawrence M.L."/>
            <person name="Peterson D.G."/>
        </authorList>
    </citation>
    <scope>NUCLEOTIDE SEQUENCE [LARGE SCALE GENOMIC DNA]</scope>
    <source>
        <strain evidence="10">BAU-BD-2019</strain>
        <tissue evidence="9">Blood</tissue>
    </source>
</reference>
<dbReference type="PANTHER" id="PTHR10574">
    <property type="entry name" value="NETRIN/LAMININ-RELATED"/>
    <property type="match status" value="1"/>
</dbReference>
<dbReference type="SMART" id="SM00181">
    <property type="entry name" value="EGF"/>
    <property type="match status" value="2"/>
</dbReference>
<comment type="caution">
    <text evidence="7">Lacks conserved residue(s) required for the propagation of feature annotation.</text>
</comment>
<evidence type="ECO:0000313" key="10">
    <source>
        <dbReference type="Proteomes" id="UP000830375"/>
    </source>
</evidence>
<keyword evidence="5" id="KW-0325">Glycoprotein</keyword>
<evidence type="ECO:0000256" key="6">
    <source>
        <dbReference type="ARBA" id="ARBA00023292"/>
    </source>
</evidence>
<comment type="caution">
    <text evidence="9">The sequence shown here is derived from an EMBL/GenBank/DDBJ whole genome shotgun (WGS) entry which is preliminary data.</text>
</comment>
<dbReference type="SUPFAM" id="SSF57196">
    <property type="entry name" value="EGF/Laminin"/>
    <property type="match status" value="2"/>
</dbReference>
<dbReference type="Pfam" id="PF24973">
    <property type="entry name" value="EGF_LMN_ATRN"/>
    <property type="match status" value="1"/>
</dbReference>
<dbReference type="InterPro" id="IPR002049">
    <property type="entry name" value="LE_dom"/>
</dbReference>
<evidence type="ECO:0000256" key="4">
    <source>
        <dbReference type="ARBA" id="ARBA00023157"/>
    </source>
</evidence>
<dbReference type="CDD" id="cd00055">
    <property type="entry name" value="EGF_Lam"/>
    <property type="match status" value="1"/>
</dbReference>
<keyword evidence="3" id="KW-0677">Repeat</keyword>
<evidence type="ECO:0000256" key="1">
    <source>
        <dbReference type="ARBA" id="ARBA00022536"/>
    </source>
</evidence>
<evidence type="ECO:0000313" key="9">
    <source>
        <dbReference type="EMBL" id="KAI2648886.1"/>
    </source>
</evidence>
<dbReference type="PROSITE" id="PS01248">
    <property type="entry name" value="EGF_LAM_1"/>
    <property type="match status" value="1"/>
</dbReference>
<dbReference type="PANTHER" id="PTHR10574:SF28">
    <property type="entry name" value="NETRIN-G1"/>
    <property type="match status" value="1"/>
</dbReference>
<feature type="domain" description="EGF-like" evidence="8">
    <location>
        <begin position="430"/>
        <end position="465"/>
    </location>
</feature>
<dbReference type="EMBL" id="JACTAM010000024">
    <property type="protein sequence ID" value="KAI2648886.1"/>
    <property type="molecule type" value="Genomic_DNA"/>
</dbReference>
<dbReference type="SMART" id="SM00180">
    <property type="entry name" value="EGF_Lam"/>
    <property type="match status" value="1"/>
</dbReference>
<protein>
    <submittedName>
        <fullName evidence="9">Netrin-G1</fullName>
    </submittedName>
</protein>
<dbReference type="Gene3D" id="2.10.25.10">
    <property type="entry name" value="Laminin"/>
    <property type="match status" value="2"/>
</dbReference>
<dbReference type="PROSITE" id="PS00022">
    <property type="entry name" value="EGF_1"/>
    <property type="match status" value="1"/>
</dbReference>
<dbReference type="Proteomes" id="UP000830375">
    <property type="component" value="Unassembled WGS sequence"/>
</dbReference>
<evidence type="ECO:0000256" key="7">
    <source>
        <dbReference type="PROSITE-ProRule" id="PRU00076"/>
    </source>
</evidence>
<evidence type="ECO:0000256" key="5">
    <source>
        <dbReference type="ARBA" id="ARBA00023180"/>
    </source>
</evidence>
<dbReference type="InterPro" id="IPR050440">
    <property type="entry name" value="Laminin/Netrin_ECM"/>
</dbReference>
<evidence type="ECO:0000256" key="2">
    <source>
        <dbReference type="ARBA" id="ARBA00022729"/>
    </source>
</evidence>
<dbReference type="InterPro" id="IPR013111">
    <property type="entry name" value="EGF_extracell"/>
</dbReference>
<keyword evidence="6" id="KW-0424">Laminin EGF-like domain</keyword>
<feature type="disulfide bond" evidence="7">
    <location>
        <begin position="455"/>
        <end position="464"/>
    </location>
</feature>
<evidence type="ECO:0000259" key="8">
    <source>
        <dbReference type="PROSITE" id="PS50026"/>
    </source>
</evidence>
<organism evidence="9 10">
    <name type="scientific">Labeo rohita</name>
    <name type="common">Indian major carp</name>
    <name type="synonym">Cyprinus rohita</name>
    <dbReference type="NCBI Taxonomy" id="84645"/>
    <lineage>
        <taxon>Eukaryota</taxon>
        <taxon>Metazoa</taxon>
        <taxon>Chordata</taxon>
        <taxon>Craniata</taxon>
        <taxon>Vertebrata</taxon>
        <taxon>Euteleostomi</taxon>
        <taxon>Actinopterygii</taxon>
        <taxon>Neopterygii</taxon>
        <taxon>Teleostei</taxon>
        <taxon>Ostariophysi</taxon>
        <taxon>Cypriniformes</taxon>
        <taxon>Cyprinidae</taxon>
        <taxon>Labeoninae</taxon>
        <taxon>Labeonini</taxon>
        <taxon>Labeo</taxon>
    </lineage>
</organism>
<name>A0ABQ8LFA7_LABRO</name>